<dbReference type="NCBIfam" id="TIGR02899">
    <property type="entry name" value="spore_safA"/>
    <property type="match status" value="1"/>
</dbReference>
<dbReference type="PROSITE" id="PS50943">
    <property type="entry name" value="HTH_CROC1"/>
    <property type="match status" value="1"/>
</dbReference>
<comment type="caution">
    <text evidence="3">The sequence shown here is derived from an EMBL/GenBank/DDBJ whole genome shotgun (WGS) entry which is preliminary data.</text>
</comment>
<dbReference type="Gene3D" id="3.10.350.10">
    <property type="entry name" value="LysM domain"/>
    <property type="match status" value="1"/>
</dbReference>
<dbReference type="Pfam" id="PF01476">
    <property type="entry name" value="LysM"/>
    <property type="match status" value="1"/>
</dbReference>
<dbReference type="AlphaFoldDB" id="A0AB94IFM7"/>
<feature type="domain" description="HTH cro/C1-type" evidence="1">
    <location>
        <begin position="10"/>
        <end position="26"/>
    </location>
</feature>
<dbReference type="PROSITE" id="PS51782">
    <property type="entry name" value="LYSM"/>
    <property type="match status" value="1"/>
</dbReference>
<evidence type="ECO:0000313" key="3">
    <source>
        <dbReference type="EMBL" id="ETI65915.1"/>
    </source>
</evidence>
<protein>
    <submittedName>
        <fullName evidence="3">Spore coat assembly protein SafA</fullName>
    </submittedName>
</protein>
<accession>A0AB94IFM7</accession>
<keyword evidence="4" id="KW-1185">Reference proteome</keyword>
<evidence type="ECO:0000259" key="2">
    <source>
        <dbReference type="PROSITE" id="PS51782"/>
    </source>
</evidence>
<dbReference type="RefSeq" id="WP_024031208.1">
    <property type="nucleotide sequence ID" value="NZ_ALAN01000209.1"/>
</dbReference>
<dbReference type="InterPro" id="IPR014248">
    <property type="entry name" value="Spore_coat_assembly_SafA"/>
</dbReference>
<dbReference type="InterPro" id="IPR036779">
    <property type="entry name" value="LysM_dom_sf"/>
</dbReference>
<dbReference type="InterPro" id="IPR018392">
    <property type="entry name" value="LysM"/>
</dbReference>
<proteinExistence type="predicted"/>
<reference evidence="3 4" key="1">
    <citation type="journal article" date="2014" name="Environ. Microbiol.">
        <title>The nitrate-ammonifying and nosZ-carrying bacterium Bacillus vireti is a potent source and sink for nitric and nitrous oxide under high nitrate conditions.</title>
        <authorList>
            <person name="Mania D."/>
            <person name="Heylen K."/>
            <person name="van Spanning R.J."/>
            <person name="Frostegard A."/>
        </authorList>
    </citation>
    <scope>NUCLEOTIDE SEQUENCE [LARGE SCALE GENOMIC DNA]</scope>
    <source>
        <strain evidence="3 4">LMG 21834</strain>
    </source>
</reference>
<dbReference type="InterPro" id="IPR001387">
    <property type="entry name" value="Cro/C1-type_HTH"/>
</dbReference>
<evidence type="ECO:0000259" key="1">
    <source>
        <dbReference type="PROSITE" id="PS50943"/>
    </source>
</evidence>
<organism evidence="3 4">
    <name type="scientific">Neobacillus vireti LMG 21834</name>
    <dbReference type="NCBI Taxonomy" id="1131730"/>
    <lineage>
        <taxon>Bacteria</taxon>
        <taxon>Bacillati</taxon>
        <taxon>Bacillota</taxon>
        <taxon>Bacilli</taxon>
        <taxon>Bacillales</taxon>
        <taxon>Bacillaceae</taxon>
        <taxon>Neobacillus</taxon>
    </lineage>
</organism>
<feature type="non-terminal residue" evidence="3">
    <location>
        <position position="344"/>
    </location>
</feature>
<feature type="domain" description="LysM" evidence="2">
    <location>
        <begin position="2"/>
        <end position="47"/>
    </location>
</feature>
<dbReference type="CDD" id="cd00118">
    <property type="entry name" value="LysM"/>
    <property type="match status" value="1"/>
</dbReference>
<dbReference type="SMART" id="SM00257">
    <property type="entry name" value="LysM"/>
    <property type="match status" value="1"/>
</dbReference>
<dbReference type="SUPFAM" id="SSF54106">
    <property type="entry name" value="LysM domain"/>
    <property type="match status" value="1"/>
</dbReference>
<gene>
    <name evidence="3" type="ORF">BAVI_25277</name>
</gene>
<dbReference type="EMBL" id="ALAN01000209">
    <property type="protein sequence ID" value="ETI65915.1"/>
    <property type="molecule type" value="Genomic_DNA"/>
</dbReference>
<sequence>MKIHIVQKGDTLWKIAKKYGVNFEELKKMNSQLSNPDMIMPGMKIKVPSAGGTVKKEGPIHIGKKEVPIAEHPFAKEKPKEMPIKQPIKEMPIKEMPIKEIPKKEIPIKEIPIKEVPKKEVPIKEAPIKEAPIIKEAPKAPYTPKMPLKVIPEKDINNYYMSNMTNITPNLPPKPANILPEVKEVPMPLPMPVQEECVQDYCVPITPVMPGPGFCPPIGGVGGFPMIPYSQVQGAAFVPTPGMIQGTPGVAPAAGMPMMPGVAPTGAGVPAMAGPYFQDESSSFMPQMPIMNPAYNPAVMGAQNPGMQTPYMAPGAYGQMPAGYGEMPGAYGQMPAGYGEMPGA</sequence>
<evidence type="ECO:0000313" key="4">
    <source>
        <dbReference type="Proteomes" id="UP000018877"/>
    </source>
</evidence>
<dbReference type="Proteomes" id="UP000018877">
    <property type="component" value="Unassembled WGS sequence"/>
</dbReference>
<name>A0AB94IFM7_9BACI</name>